<sequence length="57" mass="6272">MGISRITKLFEDGNSIFITSIRIPVGGSFDIEDADGFTISRTEENGDLRLRGGVKRI</sequence>
<proteinExistence type="predicted"/>
<reference evidence="1" key="1">
    <citation type="journal article" date="2015" name="Nature">
        <title>Complex archaea that bridge the gap between prokaryotes and eukaryotes.</title>
        <authorList>
            <person name="Spang A."/>
            <person name="Saw J.H."/>
            <person name="Jorgensen S.L."/>
            <person name="Zaremba-Niedzwiedzka K."/>
            <person name="Martijn J."/>
            <person name="Lind A.E."/>
            <person name="van Eijk R."/>
            <person name="Schleper C."/>
            <person name="Guy L."/>
            <person name="Ettema T.J."/>
        </authorList>
    </citation>
    <scope>NUCLEOTIDE SEQUENCE</scope>
</reference>
<dbReference type="AlphaFoldDB" id="A0A0F8ZKF8"/>
<accession>A0A0F8ZKF8</accession>
<organism evidence="1">
    <name type="scientific">marine sediment metagenome</name>
    <dbReference type="NCBI Taxonomy" id="412755"/>
    <lineage>
        <taxon>unclassified sequences</taxon>
        <taxon>metagenomes</taxon>
        <taxon>ecological metagenomes</taxon>
    </lineage>
</organism>
<gene>
    <name evidence="1" type="ORF">LCGC14_2959760</name>
</gene>
<evidence type="ECO:0000313" key="1">
    <source>
        <dbReference type="EMBL" id="KKK66869.1"/>
    </source>
</evidence>
<protein>
    <submittedName>
        <fullName evidence="1">Uncharacterized protein</fullName>
    </submittedName>
</protein>
<dbReference type="EMBL" id="LAZR01059875">
    <property type="protein sequence ID" value="KKK66869.1"/>
    <property type="molecule type" value="Genomic_DNA"/>
</dbReference>
<comment type="caution">
    <text evidence="1">The sequence shown here is derived from an EMBL/GenBank/DDBJ whole genome shotgun (WGS) entry which is preliminary data.</text>
</comment>
<name>A0A0F8ZKF8_9ZZZZ</name>